<reference evidence="2" key="1">
    <citation type="submission" date="2013-07" db="EMBL/GenBank/DDBJ databases">
        <authorList>
            <person name="McIlroy S."/>
        </authorList>
    </citation>
    <scope>NUCLEOTIDE SEQUENCE [LARGE SCALE GENOMIC DNA]</scope>
    <source>
        <strain evidence="2">Run_A_D11</strain>
    </source>
</reference>
<feature type="transmembrane region" description="Helical" evidence="1">
    <location>
        <begin position="125"/>
        <end position="142"/>
    </location>
</feature>
<dbReference type="InterPro" id="IPR009495">
    <property type="entry name" value="NrsF"/>
</dbReference>
<feature type="transmembrane region" description="Helical" evidence="1">
    <location>
        <begin position="154"/>
        <end position="172"/>
    </location>
</feature>
<dbReference type="RefSeq" id="WP_048673945.1">
    <property type="nucleotide sequence ID" value="NZ_CBTJ020000055.1"/>
</dbReference>
<accession>W6M5X3</accession>
<keyword evidence="3" id="KW-1185">Reference proteome</keyword>
<feature type="transmembrane region" description="Helical" evidence="1">
    <location>
        <begin position="54"/>
        <end position="75"/>
    </location>
</feature>
<evidence type="ECO:0000256" key="1">
    <source>
        <dbReference type="SAM" id="Phobius"/>
    </source>
</evidence>
<keyword evidence="1" id="KW-1133">Transmembrane helix</keyword>
<feature type="transmembrane region" description="Helical" evidence="1">
    <location>
        <begin position="87"/>
        <end position="105"/>
    </location>
</feature>
<dbReference type="STRING" id="1400863.BN873_470053"/>
<dbReference type="Proteomes" id="UP000035760">
    <property type="component" value="Unassembled WGS sequence"/>
</dbReference>
<feature type="transmembrane region" description="Helical" evidence="1">
    <location>
        <begin position="20"/>
        <end position="42"/>
    </location>
</feature>
<evidence type="ECO:0000313" key="3">
    <source>
        <dbReference type="Proteomes" id="UP000035760"/>
    </source>
</evidence>
<organism evidence="2 3">
    <name type="scientific">Candidatus Competibacter denitrificans Run_A_D11</name>
    <dbReference type="NCBI Taxonomy" id="1400863"/>
    <lineage>
        <taxon>Bacteria</taxon>
        <taxon>Pseudomonadati</taxon>
        <taxon>Pseudomonadota</taxon>
        <taxon>Gammaproteobacteria</taxon>
        <taxon>Candidatus Competibacteraceae</taxon>
        <taxon>Candidatus Competibacter</taxon>
    </lineage>
</organism>
<dbReference type="PROSITE" id="PS51257">
    <property type="entry name" value="PROKAR_LIPOPROTEIN"/>
    <property type="match status" value="1"/>
</dbReference>
<reference evidence="2" key="2">
    <citation type="submission" date="2014-03" db="EMBL/GenBank/DDBJ databases">
        <title>Candidatus Competibacter-lineage genomes retrieved from metagenomes reveal functional metabolic diversity.</title>
        <authorList>
            <person name="McIlroy S.J."/>
            <person name="Albertsen M."/>
            <person name="Andresen E.K."/>
            <person name="Saunders A.M."/>
            <person name="Kristiansen R."/>
            <person name="Stokholm-Bjerregaard M."/>
            <person name="Nielsen K.L."/>
            <person name="Nielsen P.H."/>
        </authorList>
    </citation>
    <scope>NUCLEOTIDE SEQUENCE</scope>
    <source>
        <strain evidence="2">Run_A_D11</strain>
    </source>
</reference>
<dbReference type="Pfam" id="PF06532">
    <property type="entry name" value="NrsF"/>
    <property type="match status" value="1"/>
</dbReference>
<name>W6M5X3_9GAMM</name>
<proteinExistence type="predicted"/>
<dbReference type="EMBL" id="CBTJ020000055">
    <property type="protein sequence ID" value="CDI03311.1"/>
    <property type="molecule type" value="Genomic_DNA"/>
</dbReference>
<sequence length="207" mass="22758">MKTDDLITLLSQSPQPRKPLSFSLVLLACLAMMTAFTVFVPGLRPDLAIARMAVVHKTILLGAAAGMAGFLLKNAAKPMPDDQGVKLYLWLLVALYLGSIFFELITTPLSRIAGFFYTVNFPECLFFVTLYGAVGSWILLWLMRFYAPHDLKKAGMTIGFAAATTGAVGYSLHCTIDSPVFITIAYGLPVLLVSVIMRKLADKFIRW</sequence>
<keyword evidence="1" id="KW-0812">Transmembrane</keyword>
<protein>
    <recommendedName>
        <fullName evidence="4">DUF1109 domain-containing protein</fullName>
    </recommendedName>
</protein>
<feature type="transmembrane region" description="Helical" evidence="1">
    <location>
        <begin position="178"/>
        <end position="197"/>
    </location>
</feature>
<evidence type="ECO:0008006" key="4">
    <source>
        <dbReference type="Google" id="ProtNLM"/>
    </source>
</evidence>
<evidence type="ECO:0000313" key="2">
    <source>
        <dbReference type="EMBL" id="CDI03311.1"/>
    </source>
</evidence>
<comment type="caution">
    <text evidence="2">The sequence shown here is derived from an EMBL/GenBank/DDBJ whole genome shotgun (WGS) entry which is preliminary data.</text>
</comment>
<keyword evidence="1" id="KW-0472">Membrane</keyword>
<dbReference type="AlphaFoldDB" id="W6M5X3"/>
<gene>
    <name evidence="2" type="ORF">BN873_470053</name>
</gene>